<comment type="caution">
    <text evidence="1">The sequence shown here is derived from an EMBL/GenBank/DDBJ whole genome shotgun (WGS) entry which is preliminary data.</text>
</comment>
<accession>A0ACC0ZWJ1</accession>
<evidence type="ECO:0000313" key="2">
    <source>
        <dbReference type="Proteomes" id="UP001164250"/>
    </source>
</evidence>
<evidence type="ECO:0000313" key="1">
    <source>
        <dbReference type="EMBL" id="KAJ0076449.1"/>
    </source>
</evidence>
<gene>
    <name evidence="1" type="ORF">Patl1_34289</name>
</gene>
<reference evidence="2" key="1">
    <citation type="journal article" date="2023" name="G3 (Bethesda)">
        <title>Genome assembly and association tests identify interacting loci associated with vigor, precocity, and sex in interspecific pistachio rootstocks.</title>
        <authorList>
            <person name="Palmer W."/>
            <person name="Jacygrad E."/>
            <person name="Sagayaradj S."/>
            <person name="Cavanaugh K."/>
            <person name="Han R."/>
            <person name="Bertier L."/>
            <person name="Beede B."/>
            <person name="Kafkas S."/>
            <person name="Golino D."/>
            <person name="Preece J."/>
            <person name="Michelmore R."/>
        </authorList>
    </citation>
    <scope>NUCLEOTIDE SEQUENCE [LARGE SCALE GENOMIC DNA]</scope>
</reference>
<sequence length="95" mass="10598">MDLLLNLGSIGHKNGFLQPHRSQERILQQHPLPSDHAMPKTFTYEELKEAANNFSEDKVLGRDGFGIVHKGVLRDGRIVAIKQQIAEQAIGEKGI</sequence>
<dbReference type="Proteomes" id="UP001164250">
    <property type="component" value="Chromosome 15"/>
</dbReference>
<organism evidence="1 2">
    <name type="scientific">Pistacia atlantica</name>
    <dbReference type="NCBI Taxonomy" id="434234"/>
    <lineage>
        <taxon>Eukaryota</taxon>
        <taxon>Viridiplantae</taxon>
        <taxon>Streptophyta</taxon>
        <taxon>Embryophyta</taxon>
        <taxon>Tracheophyta</taxon>
        <taxon>Spermatophyta</taxon>
        <taxon>Magnoliopsida</taxon>
        <taxon>eudicotyledons</taxon>
        <taxon>Gunneridae</taxon>
        <taxon>Pentapetalae</taxon>
        <taxon>rosids</taxon>
        <taxon>malvids</taxon>
        <taxon>Sapindales</taxon>
        <taxon>Anacardiaceae</taxon>
        <taxon>Pistacia</taxon>
    </lineage>
</organism>
<dbReference type="EMBL" id="CM047910">
    <property type="protein sequence ID" value="KAJ0076449.1"/>
    <property type="molecule type" value="Genomic_DNA"/>
</dbReference>
<keyword evidence="2" id="KW-1185">Reference proteome</keyword>
<name>A0ACC0ZWJ1_9ROSI</name>
<protein>
    <submittedName>
        <fullName evidence="1">Uncharacterized protein</fullName>
    </submittedName>
</protein>
<proteinExistence type="predicted"/>